<dbReference type="Proteomes" id="UP000661607">
    <property type="component" value="Unassembled WGS sequence"/>
</dbReference>
<sequence length="103" mass="11387">MGVYKIPENGDRMGTLEVYYNSRTGKNCALAYGYGATYGSHAWKMVGISRSGATRYADQDSGNYTTYAGPVYVSARDTCINVNASIHFKNKFYKRSLTSAHCD</sequence>
<reference evidence="1 2" key="1">
    <citation type="submission" date="2020-10" db="EMBL/GenBank/DDBJ databases">
        <title>Sequencing the genomes of 1000 actinobacteria strains.</title>
        <authorList>
            <person name="Klenk H.-P."/>
        </authorList>
    </citation>
    <scope>NUCLEOTIDE SEQUENCE [LARGE SCALE GENOMIC DNA]</scope>
    <source>
        <strain evidence="1 2">DSM 43748</strain>
    </source>
</reference>
<name>A0ABR9KVE8_9ACTN</name>
<gene>
    <name evidence="1" type="ORF">H4W81_008779</name>
</gene>
<evidence type="ECO:0000313" key="1">
    <source>
        <dbReference type="EMBL" id="MBE1566000.1"/>
    </source>
</evidence>
<evidence type="ECO:0000313" key="2">
    <source>
        <dbReference type="Proteomes" id="UP000661607"/>
    </source>
</evidence>
<organism evidence="1 2">
    <name type="scientific">Nonomuraea africana</name>
    <dbReference type="NCBI Taxonomy" id="46171"/>
    <lineage>
        <taxon>Bacteria</taxon>
        <taxon>Bacillati</taxon>
        <taxon>Actinomycetota</taxon>
        <taxon>Actinomycetes</taxon>
        <taxon>Streptosporangiales</taxon>
        <taxon>Streptosporangiaceae</taxon>
        <taxon>Nonomuraea</taxon>
    </lineage>
</organism>
<dbReference type="RefSeq" id="WP_192780108.1">
    <property type="nucleotide sequence ID" value="NZ_BAAASY010000010.1"/>
</dbReference>
<keyword evidence="2" id="KW-1185">Reference proteome</keyword>
<protein>
    <submittedName>
        <fullName evidence="1">Uncharacterized protein</fullName>
    </submittedName>
</protein>
<accession>A0ABR9KVE8</accession>
<dbReference type="EMBL" id="JADBEF010000001">
    <property type="protein sequence ID" value="MBE1566000.1"/>
    <property type="molecule type" value="Genomic_DNA"/>
</dbReference>
<proteinExistence type="predicted"/>
<comment type="caution">
    <text evidence="1">The sequence shown here is derived from an EMBL/GenBank/DDBJ whole genome shotgun (WGS) entry which is preliminary data.</text>
</comment>